<keyword evidence="2" id="KW-0378">Hydrolase</keyword>
<keyword evidence="3" id="KW-0732">Signal</keyword>
<evidence type="ECO:0000313" key="5">
    <source>
        <dbReference type="Proteomes" id="UP000823771"/>
    </source>
</evidence>
<protein>
    <submittedName>
        <fullName evidence="4">Dihydrofolate reductase</fullName>
    </submittedName>
</protein>
<feature type="signal peptide" evidence="3">
    <location>
        <begin position="1"/>
        <end position="23"/>
    </location>
</feature>
<comment type="caution">
    <text evidence="4">The sequence shown here is derived from an EMBL/GenBank/DDBJ whole genome shotgun (WGS) entry which is preliminary data.</text>
</comment>
<evidence type="ECO:0000256" key="3">
    <source>
        <dbReference type="SAM" id="SignalP"/>
    </source>
</evidence>
<keyword evidence="1" id="KW-0479">Metal-binding</keyword>
<organism evidence="4 5">
    <name type="scientific">Candidatus Cryptobacteroides excrementipullorum</name>
    <dbReference type="NCBI Taxonomy" id="2840761"/>
    <lineage>
        <taxon>Bacteria</taxon>
        <taxon>Pseudomonadati</taxon>
        <taxon>Bacteroidota</taxon>
        <taxon>Bacteroidia</taxon>
        <taxon>Bacteroidales</taxon>
        <taxon>Candidatus Cryptobacteroides</taxon>
    </lineage>
</organism>
<evidence type="ECO:0000256" key="1">
    <source>
        <dbReference type="ARBA" id="ARBA00022723"/>
    </source>
</evidence>
<accession>A0A9D9IUV4</accession>
<dbReference type="GO" id="GO:0016787">
    <property type="term" value="F:hydrolase activity"/>
    <property type="evidence" value="ECO:0007669"/>
    <property type="project" value="UniProtKB-KW"/>
</dbReference>
<dbReference type="InterPro" id="IPR039461">
    <property type="entry name" value="Peptidase_M49"/>
</dbReference>
<dbReference type="Gene3D" id="3.30.540.30">
    <property type="match status" value="2"/>
</dbReference>
<gene>
    <name evidence="4" type="ORF">IAB80_09780</name>
</gene>
<evidence type="ECO:0000313" key="4">
    <source>
        <dbReference type="EMBL" id="MBO8479157.1"/>
    </source>
</evidence>
<proteinExistence type="predicted"/>
<reference evidence="4" key="2">
    <citation type="journal article" date="2021" name="PeerJ">
        <title>Extensive microbial diversity within the chicken gut microbiome revealed by metagenomics and culture.</title>
        <authorList>
            <person name="Gilroy R."/>
            <person name="Ravi A."/>
            <person name="Getino M."/>
            <person name="Pursley I."/>
            <person name="Horton D.L."/>
            <person name="Alikhan N.F."/>
            <person name="Baker D."/>
            <person name="Gharbi K."/>
            <person name="Hall N."/>
            <person name="Watson M."/>
            <person name="Adriaenssens E.M."/>
            <person name="Foster-Nyarko E."/>
            <person name="Jarju S."/>
            <person name="Secka A."/>
            <person name="Antonio M."/>
            <person name="Oren A."/>
            <person name="Chaudhuri R.R."/>
            <person name="La Ragione R."/>
            <person name="Hildebrand F."/>
            <person name="Pallen M.J."/>
        </authorList>
    </citation>
    <scope>NUCLEOTIDE SEQUENCE</scope>
    <source>
        <strain evidence="4">2478</strain>
    </source>
</reference>
<dbReference type="PANTHER" id="PTHR23422:SF11">
    <property type="entry name" value="DIPEPTIDYL PEPTIDASE 3"/>
    <property type="match status" value="1"/>
</dbReference>
<dbReference type="PANTHER" id="PTHR23422">
    <property type="entry name" value="DIPEPTIDYL PEPTIDASE III-RELATED"/>
    <property type="match status" value="1"/>
</dbReference>
<dbReference type="Pfam" id="PF03571">
    <property type="entry name" value="Peptidase_M49"/>
    <property type="match status" value="2"/>
</dbReference>
<reference evidence="4" key="1">
    <citation type="submission" date="2020-10" db="EMBL/GenBank/DDBJ databases">
        <authorList>
            <person name="Gilroy R."/>
        </authorList>
    </citation>
    <scope>NUCLEOTIDE SEQUENCE</scope>
    <source>
        <strain evidence="4">2478</strain>
    </source>
</reference>
<dbReference type="EMBL" id="JADILZ010000093">
    <property type="protein sequence ID" value="MBO8479157.1"/>
    <property type="molecule type" value="Genomic_DNA"/>
</dbReference>
<dbReference type="Proteomes" id="UP000823771">
    <property type="component" value="Unassembled WGS sequence"/>
</dbReference>
<sequence length="670" mass="76122">MKNFFKMTAVTALAAAAVSCGNAPESSQGTDFKYLIDEFADIKIMRYRIPGWESLTLRQKEYAYHLGEAAKYGRDILWDQNCRYNLQVRKVLERILENYHGDRECVDFQDFTVYAKRVFFSNGIHHHYAEDKFFPDCPQEYFRSLMEASGCDMSSADGLLKVIYDPDIFPQRKSNDPDGDIVALSAVNFYEGVTRDEVEEFYRKMTDPSDEEPVSYGLNSKVVKGPDGVIREEVYRIGGLYSTALEKIAGELEKAAAVAESDLQKQYISTLIAYYRTGDLELWDKFNIEWVQDTLGTVDFMNGFVEDYNDPLGRKATWEGIVNIKDHEASERTRVLSENAQWFEDHSPVDPRFRKKSVKGISAKVINATTLGGDCYPSTPIGINLPNADWIRKEHGSKSVTIANITHAYDLAAQESPKNTLNEFAWDEGEISAAKKYLSLTDEIHTDLHECLGHGSGQILPGVSPNALKEYSSTLEETRADLFGLYYMADPKLVELGILPDMEAYKAQYSNYIRNGMMVQFSRVELGRKNTEAHMQNRKLIAEWCYEQGRDAGVIGKKTRDGKTYFVVNDYEALRGLFGRLLAEVQRIKSEGDYEAGKKLVETYAVNIDPVLHKEVKERYDALGLRPYGGFVNPEIVPVVKNGKTVDYKVEYPDDYLGQMLEYGRKYATL</sequence>
<feature type="chain" id="PRO_5038986910" evidence="3">
    <location>
        <begin position="24"/>
        <end position="670"/>
    </location>
</feature>
<dbReference type="GO" id="GO:0046872">
    <property type="term" value="F:metal ion binding"/>
    <property type="evidence" value="ECO:0007669"/>
    <property type="project" value="UniProtKB-KW"/>
</dbReference>
<evidence type="ECO:0000256" key="2">
    <source>
        <dbReference type="ARBA" id="ARBA00022801"/>
    </source>
</evidence>
<name>A0A9D9IUV4_9BACT</name>
<dbReference type="PROSITE" id="PS51257">
    <property type="entry name" value="PROKAR_LIPOPROTEIN"/>
    <property type="match status" value="1"/>
</dbReference>
<dbReference type="AlphaFoldDB" id="A0A9D9IUV4"/>